<dbReference type="Pfam" id="PF02668">
    <property type="entry name" value="TauD"/>
    <property type="match status" value="1"/>
</dbReference>
<dbReference type="Gene3D" id="3.60.130.10">
    <property type="entry name" value="Clavaminate synthase-like"/>
    <property type="match status" value="1"/>
</dbReference>
<keyword evidence="1" id="KW-0560">Oxidoreductase</keyword>
<feature type="region of interest" description="Disordered" evidence="3">
    <location>
        <begin position="1265"/>
        <end position="1302"/>
    </location>
</feature>
<feature type="region of interest" description="Disordered" evidence="3">
    <location>
        <begin position="310"/>
        <end position="330"/>
    </location>
</feature>
<keyword evidence="6" id="KW-1185">Reference proteome</keyword>
<evidence type="ECO:0000313" key="6">
    <source>
        <dbReference type="Proteomes" id="UP001287286"/>
    </source>
</evidence>
<dbReference type="PROSITE" id="PS50048">
    <property type="entry name" value="ZN2_CY6_FUNGAL_2"/>
    <property type="match status" value="1"/>
</dbReference>
<feature type="region of interest" description="Disordered" evidence="3">
    <location>
        <begin position="17"/>
        <end position="43"/>
    </location>
</feature>
<evidence type="ECO:0000256" key="2">
    <source>
        <dbReference type="ARBA" id="ARBA00023242"/>
    </source>
</evidence>
<dbReference type="SUPFAM" id="SSF51197">
    <property type="entry name" value="Clavaminate synthase-like"/>
    <property type="match status" value="1"/>
</dbReference>
<accession>A0ABR0BP89</accession>
<evidence type="ECO:0000256" key="3">
    <source>
        <dbReference type="SAM" id="MobiDB-lite"/>
    </source>
</evidence>
<comment type="caution">
    <text evidence="5">The sequence shown here is derived from an EMBL/GenBank/DDBJ whole genome shotgun (WGS) entry which is preliminary data.</text>
</comment>
<proteinExistence type="predicted"/>
<dbReference type="Proteomes" id="UP001287286">
    <property type="component" value="Unassembled WGS sequence"/>
</dbReference>
<evidence type="ECO:0000256" key="1">
    <source>
        <dbReference type="ARBA" id="ARBA00023002"/>
    </source>
</evidence>
<reference evidence="5 6" key="1">
    <citation type="journal article" date="2024" name="Microbiol. Resour. Announc.">
        <title>Genome annotations for the ascomycete fungi Trichoderma harzianum, Trichoderma aggressivum, and Purpureocillium lilacinum.</title>
        <authorList>
            <person name="Beijen E.P.W."/>
            <person name="Ohm R.A."/>
        </authorList>
    </citation>
    <scope>NUCLEOTIDE SEQUENCE [LARGE SCALE GENOMIC DNA]</scope>
    <source>
        <strain evidence="5 6">CBS 150709</strain>
    </source>
</reference>
<dbReference type="PANTHER" id="PTHR35392">
    <property type="entry name" value="ZN(II)2CYS6 TRANSCRIPTION FACTOR (EUROFUNG)-RELATED-RELATED"/>
    <property type="match status" value="1"/>
</dbReference>
<feature type="compositionally biased region" description="Polar residues" evidence="3">
    <location>
        <begin position="128"/>
        <end position="141"/>
    </location>
</feature>
<dbReference type="EMBL" id="JAWRVI010000047">
    <property type="protein sequence ID" value="KAK4085714.1"/>
    <property type="molecule type" value="Genomic_DNA"/>
</dbReference>
<organism evidence="5 6">
    <name type="scientific">Purpureocillium lilacinum</name>
    <name type="common">Paecilomyces lilacinus</name>
    <dbReference type="NCBI Taxonomy" id="33203"/>
    <lineage>
        <taxon>Eukaryota</taxon>
        <taxon>Fungi</taxon>
        <taxon>Dikarya</taxon>
        <taxon>Ascomycota</taxon>
        <taxon>Pezizomycotina</taxon>
        <taxon>Sordariomycetes</taxon>
        <taxon>Hypocreomycetidae</taxon>
        <taxon>Hypocreales</taxon>
        <taxon>Ophiocordycipitaceae</taxon>
        <taxon>Purpureocillium</taxon>
    </lineage>
</organism>
<feature type="region of interest" description="Disordered" evidence="3">
    <location>
        <begin position="1468"/>
        <end position="1489"/>
    </location>
</feature>
<feature type="region of interest" description="Disordered" evidence="3">
    <location>
        <begin position="152"/>
        <end position="171"/>
    </location>
</feature>
<feature type="region of interest" description="Disordered" evidence="3">
    <location>
        <begin position="101"/>
        <end position="141"/>
    </location>
</feature>
<feature type="domain" description="Zn(2)-C6 fungal-type" evidence="4">
    <location>
        <begin position="560"/>
        <end position="598"/>
    </location>
</feature>
<feature type="compositionally biased region" description="Low complexity" evidence="3">
    <location>
        <begin position="310"/>
        <end position="323"/>
    </location>
</feature>
<feature type="region of interest" description="Disordered" evidence="3">
    <location>
        <begin position="1328"/>
        <end position="1356"/>
    </location>
</feature>
<sequence>MGRPEGHDHVYALFGAAQGQQGRCEAETGDDGQPRSAAHGRPPTHPLLLLVREYPSVRSNTVQFSTGRKWTSVALRGASPGRLFPPKELDHRRLSPAILPGSHSTARAPASPAQSVIRPPHALRPTPLSLTPNTASSSPDIHTTTTVSAWLAHQHQHQPSFPSPSSGELLAPCRAPARLTSSLPRHTPSRMQGRMAEPVPAMEFHQPLINKRPRSCAEVDISDPPLQSFIPLLNAGYTYAPLQFDIPTVPDQLPAAYGFATGFSSGLEAYEGPPVAHSSAKRRRLGPYTPLSSPGVVPCLSNAFEKTSELESLSQMSSSQSSMPSRWPEAALPSAQSPLARQMTSLSLFLCPCPGLGWEQRDGYSPLVEASTTAYDSSQPYTTEKQPSMNLPSQTMEAAFPPLSDGTFGPIETGEVPDSLRCQPHHSANESLLSQNYLPNEYGPQKAEVVSPVAYVPDYLSNIDPPQLIACTNDYIDPLTPSPLPFQTVVGCVDSSPCGMVSVRTSDHVSPGRWHEAPMQPQHPSSFDILLPDQRGGGKRGPFKDAKLREQTAQTRRTGSCIRCRMQRIRCESDPKNPGGVCLTCANVANTKAGRFPCLRYKITDIKLYKPGQVPGYEWTRRWTNSITDPIQKWASSDIKIIHVSAGFSRRVIELQARRFIPQDGDKLARTWDYQGTRRSAAIPPYALVDLEATKSAYELHIQDIMNDSIRHVLDRPDGLLYKTYFRAVRLMQDPSMEEEATKLIKLTLTLWVSIRLSTTSGFIVGDETLGMSNNILDDTSPSAGKIPMPPVMGAQLDLVLIHHIQTKLRRDMLEILQKLVLKNKQKSWFVTYLVTFILLHNTALITAHDAGYARKHGIKVSLAFGLAPRTLVPVPVADAAGCTSAALHEKTRSESITWVRHSLPTRRATRWLTPGAGAGANILLAHFHYCNKGMYPFSDECKDKDLRALADLSDEEIQFVHATKQQAKQHRREWEDIKDRSEYEEDFFFHAPSGGRLDWRGPRRRVPSVAEAKQESGGGGGDGQSMSMMREDEASPVGSHRSRETLGIGPPQGSTGRCISASMEASIRHLLFRIPRPPSVVCASGLDRDGALSSDLFPTRDVCEVSEASLPMHPCYEVSYVALGRGTQTKLMGDTTVGGRSTPPQTRGPCFKIARGIAGRLQLPHCASELDGSRSVLRSATALVASVMPRRSMEWPTAAHNPKPDALRGADVDGGGQSTSYTAHDCTVQCIGSRYVSCLVLAHLDKFSHGRLVSFPFCALPSAQDPGRRAPRSAPRFSKKQACPGRVTAHGAQTWGGEQEPKKDRPAVLYVHRTCSQALEPVAAAHEPVTGGRRVDDGDAAPAPGDGEQDCRPPCPMENRPPTLGHGDWLDPFPESGPEVILSLGRFQHQDPPDRQDPQTCRRVGAAAPLLPPAPLFALRPRHTEKAVRVHQRHHDDSHGEPGGDKPGMCSCASVNLLASGTAEIDAEWKRKRKQPSTSPPINRGPVASQSPRWLAGWPAVVACASLGLVGSGLPYLPKPKFSGAGLWLAGMAWKLDVPSSKGRARSQGKVTMSSEPRRPFIWPRIVHTLPASPALPSQSQPLVGPLALACARRSTSCACNAVLAPSQDVPAWMSVCTQDSMYPAEVASVPDTGVSENLWSVEGTGSLSTCMPPCRNRFAQVSTRDGAVCCEPRGKGAPASKPCHPFNIFLRPDPWPHLRSNINTCAQLLLRAIGSEHTASQAGQNYFQFVGRLQRFESFKRNDSSMAYTGTGPVAGPRALSEAPTAFAPTVNDAPLLPTGFPDVLDSSMAWAGTDFAKHSDFILRLNDVDIKEAEEALEHFKGSTALQPLSGVPADGRVTALGLDGDLMSRQSFPLPNLGPRLDRFRLNLHDGTGFGLIRGLDPQRYAVEDLTMLHLGIQCYIANRQGRQDKKGNMLVHIVADNSSRERANHHRHSTAPITFHNEEAGDIISWLTRSTAATGGKCIIASAYTVYNVLAASRPDLVRTLARSDWPFALPRFQCRPVIFYHQGRLITNFGRTALLGSSSYARSERLPKLNSSQTEALDAIESIARATQLEIATQAGDMHFINNLAVLHRREGFVDGEAPTERRHLVRMRLRDDDMGWAIPADLALEWTKAFAPGRARTWHLEPMPDGFFPLRTQPN</sequence>
<gene>
    <name evidence="5" type="ORF">Purlil1_9874</name>
</gene>
<protein>
    <recommendedName>
        <fullName evidence="4">Zn(2)-C6 fungal-type domain-containing protein</fullName>
    </recommendedName>
</protein>
<evidence type="ECO:0000259" key="4">
    <source>
        <dbReference type="PROSITE" id="PS50048"/>
    </source>
</evidence>
<dbReference type="InterPro" id="IPR052973">
    <property type="entry name" value="Fungal_sec-metab_reg_TF"/>
</dbReference>
<feature type="region of interest" description="Disordered" evidence="3">
    <location>
        <begin position="999"/>
        <end position="1057"/>
    </location>
</feature>
<feature type="compositionally biased region" description="Low complexity" evidence="3">
    <location>
        <begin position="157"/>
        <end position="166"/>
    </location>
</feature>
<keyword evidence="2" id="KW-0539">Nucleus</keyword>
<evidence type="ECO:0000313" key="5">
    <source>
        <dbReference type="EMBL" id="KAK4085714.1"/>
    </source>
</evidence>
<dbReference type="InterPro" id="IPR001138">
    <property type="entry name" value="Zn2Cys6_DnaBD"/>
</dbReference>
<dbReference type="InterPro" id="IPR003819">
    <property type="entry name" value="TauD/TfdA-like"/>
</dbReference>
<name>A0ABR0BP89_PURLI</name>
<dbReference type="PANTHER" id="PTHR35392:SF3">
    <property type="entry name" value="ZN(2)-C6 FUNGAL-TYPE DOMAIN-CONTAINING PROTEIN"/>
    <property type="match status" value="1"/>
</dbReference>
<dbReference type="InterPro" id="IPR042098">
    <property type="entry name" value="TauD-like_sf"/>
</dbReference>